<gene>
    <name evidence="4" type="ORF">Q9312_03985</name>
</gene>
<dbReference type="InterPro" id="IPR009594">
    <property type="entry name" value="Tscrpt_reg_HTH_AraC_N"/>
</dbReference>
<dbReference type="SUPFAM" id="SSF46689">
    <property type="entry name" value="Homeodomain-like"/>
    <property type="match status" value="2"/>
</dbReference>
<dbReference type="PROSITE" id="PS01124">
    <property type="entry name" value="HTH_ARAC_FAMILY_2"/>
    <property type="match status" value="1"/>
</dbReference>
<feature type="domain" description="HTH araC/xylS-type" evidence="3">
    <location>
        <begin position="213"/>
        <end position="311"/>
    </location>
</feature>
<sequence>MGEPLSHFRQTETVMAMNHKQDQSIIQPELASRIEVLANGENRVDTRIPGLSLHRWEAPTVPTSYMLAPSICLIGQGQKRVLLGKDVFVYDANHFLITSIDLPVVSNIINATPDRPYLGLTMELNLKMIGQLMLDHPAKVNRSKESLGLAVSELSDTLLSPFTRLLDLLRHPEDIAALAPLIQKEIFYRLLCGSQGPLLRRIASTGNHGYQIARIIDWLKANYNKPVKVDELANQAGLSTSAFHSHFRAITAMSPLQYQKKIRLNEARRLMLTERYDASRAAFEVGYESPSQFNREYSRLFGAPPARDIKNLVSEVTV</sequence>
<dbReference type="KEGG" id="plei:Q9312_03985"/>
<organism evidence="4 5">
    <name type="scientific">Pleionea litopenaei</name>
    <dbReference type="NCBI Taxonomy" id="3070815"/>
    <lineage>
        <taxon>Bacteria</taxon>
        <taxon>Pseudomonadati</taxon>
        <taxon>Pseudomonadota</taxon>
        <taxon>Gammaproteobacteria</taxon>
        <taxon>Oceanospirillales</taxon>
        <taxon>Pleioneaceae</taxon>
        <taxon>Pleionea</taxon>
    </lineage>
</organism>
<accession>A0AA51RV68</accession>
<evidence type="ECO:0000256" key="2">
    <source>
        <dbReference type="ARBA" id="ARBA00023163"/>
    </source>
</evidence>
<dbReference type="Gene3D" id="1.10.10.60">
    <property type="entry name" value="Homeodomain-like"/>
    <property type="match status" value="1"/>
</dbReference>
<evidence type="ECO:0000256" key="1">
    <source>
        <dbReference type="ARBA" id="ARBA00023015"/>
    </source>
</evidence>
<dbReference type="InterPro" id="IPR009057">
    <property type="entry name" value="Homeodomain-like_sf"/>
</dbReference>
<dbReference type="SMART" id="SM00342">
    <property type="entry name" value="HTH_ARAC"/>
    <property type="match status" value="1"/>
</dbReference>
<evidence type="ECO:0000313" key="5">
    <source>
        <dbReference type="Proteomes" id="UP001239782"/>
    </source>
</evidence>
<keyword evidence="1" id="KW-0805">Transcription regulation</keyword>
<dbReference type="GO" id="GO:0003700">
    <property type="term" value="F:DNA-binding transcription factor activity"/>
    <property type="evidence" value="ECO:0007669"/>
    <property type="project" value="InterPro"/>
</dbReference>
<dbReference type="InterPro" id="IPR018060">
    <property type="entry name" value="HTH_AraC"/>
</dbReference>
<dbReference type="Proteomes" id="UP001239782">
    <property type="component" value="Chromosome"/>
</dbReference>
<keyword evidence="5" id="KW-1185">Reference proteome</keyword>
<dbReference type="EMBL" id="CP133548">
    <property type="protein sequence ID" value="WMS88079.1"/>
    <property type="molecule type" value="Genomic_DNA"/>
</dbReference>
<dbReference type="RefSeq" id="WP_309203275.1">
    <property type="nucleotide sequence ID" value="NZ_CP133548.1"/>
</dbReference>
<keyword evidence="2" id="KW-0804">Transcription</keyword>
<evidence type="ECO:0000313" key="4">
    <source>
        <dbReference type="EMBL" id="WMS88079.1"/>
    </source>
</evidence>
<protein>
    <submittedName>
        <fullName evidence="4">AraC family transcriptional regulator</fullName>
    </submittedName>
</protein>
<dbReference type="Pfam" id="PF06719">
    <property type="entry name" value="AraC_N"/>
    <property type="match status" value="1"/>
</dbReference>
<reference evidence="4 5" key="1">
    <citation type="submission" date="2023-08" db="EMBL/GenBank/DDBJ databases">
        <title>Pleionea litopenaei sp. nov., isolated from stomach of juvenile Litopenaeus vannamei.</title>
        <authorList>
            <person name="Rho A.M."/>
            <person name="Hwang C.Y."/>
        </authorList>
    </citation>
    <scope>NUCLEOTIDE SEQUENCE [LARGE SCALE GENOMIC DNA]</scope>
    <source>
        <strain evidence="4 5">HL-JVS1</strain>
    </source>
</reference>
<dbReference type="GO" id="GO:0043565">
    <property type="term" value="F:sequence-specific DNA binding"/>
    <property type="evidence" value="ECO:0007669"/>
    <property type="project" value="InterPro"/>
</dbReference>
<dbReference type="AlphaFoldDB" id="A0AA51RV68"/>
<evidence type="ECO:0000259" key="3">
    <source>
        <dbReference type="PROSITE" id="PS01124"/>
    </source>
</evidence>
<name>A0AA51RV68_9GAMM</name>
<dbReference type="PANTHER" id="PTHR43436">
    <property type="entry name" value="ARAC-FAMILY TRANSCRIPTIONAL REGULATOR"/>
    <property type="match status" value="1"/>
</dbReference>
<proteinExistence type="predicted"/>
<dbReference type="PANTHER" id="PTHR43436:SF1">
    <property type="entry name" value="TRANSCRIPTIONAL REGULATORY PROTEIN"/>
    <property type="match status" value="1"/>
</dbReference>
<dbReference type="Pfam" id="PF12833">
    <property type="entry name" value="HTH_18"/>
    <property type="match status" value="1"/>
</dbReference>